<dbReference type="AlphaFoldDB" id="A0A8T0K4G3"/>
<accession>A0A8T0K4G3</accession>
<sequence length="163" mass="18171">MTQLLVDNLSSFVDKHGLQISPSPNVNNNNHIQEEHLYDITIGQDVDTTTNNVQIQSPKNVKPKGRPRTRRLKSTTERLTRKKPSIKGSTRTSIDIGEKMMDVPNTTFSNNIYVTLNTHYTTPNSIGLVSTVQSPGFMSLLTSLHNDMQNTQSSTTNINNVFG</sequence>
<dbReference type="EMBL" id="JABFOF010000007">
    <property type="protein sequence ID" value="KAG2391599.1"/>
    <property type="molecule type" value="Genomic_DNA"/>
</dbReference>
<protein>
    <submittedName>
        <fullName evidence="2">Uncharacterized protein</fullName>
    </submittedName>
</protein>
<gene>
    <name evidence="2" type="ORF">HKW66_Vig0126400</name>
</gene>
<evidence type="ECO:0000313" key="2">
    <source>
        <dbReference type="EMBL" id="KAG2391599.1"/>
    </source>
</evidence>
<feature type="compositionally biased region" description="Basic residues" evidence="1">
    <location>
        <begin position="61"/>
        <end position="73"/>
    </location>
</feature>
<comment type="caution">
    <text evidence="2">The sequence shown here is derived from an EMBL/GenBank/DDBJ whole genome shotgun (WGS) entry which is preliminary data.</text>
</comment>
<name>A0A8T0K4G3_PHAAN</name>
<feature type="region of interest" description="Disordered" evidence="1">
    <location>
        <begin position="56"/>
        <end position="90"/>
    </location>
</feature>
<evidence type="ECO:0000256" key="1">
    <source>
        <dbReference type="SAM" id="MobiDB-lite"/>
    </source>
</evidence>
<dbReference type="Proteomes" id="UP000743370">
    <property type="component" value="Unassembled WGS sequence"/>
</dbReference>
<reference evidence="2 3" key="1">
    <citation type="submission" date="2020-05" db="EMBL/GenBank/DDBJ databases">
        <title>Vigna angularis (adzuki bean) Var. LongXiaoDou No. 4 denovo assembly.</title>
        <authorList>
            <person name="Xiang H."/>
        </authorList>
    </citation>
    <scope>NUCLEOTIDE SEQUENCE [LARGE SCALE GENOMIC DNA]</scope>
    <source>
        <tissue evidence="2">Leaf</tissue>
    </source>
</reference>
<evidence type="ECO:0000313" key="3">
    <source>
        <dbReference type="Proteomes" id="UP000743370"/>
    </source>
</evidence>
<organism evidence="2 3">
    <name type="scientific">Phaseolus angularis</name>
    <name type="common">Azuki bean</name>
    <name type="synonym">Vigna angularis</name>
    <dbReference type="NCBI Taxonomy" id="3914"/>
    <lineage>
        <taxon>Eukaryota</taxon>
        <taxon>Viridiplantae</taxon>
        <taxon>Streptophyta</taxon>
        <taxon>Embryophyta</taxon>
        <taxon>Tracheophyta</taxon>
        <taxon>Spermatophyta</taxon>
        <taxon>Magnoliopsida</taxon>
        <taxon>eudicotyledons</taxon>
        <taxon>Gunneridae</taxon>
        <taxon>Pentapetalae</taxon>
        <taxon>rosids</taxon>
        <taxon>fabids</taxon>
        <taxon>Fabales</taxon>
        <taxon>Fabaceae</taxon>
        <taxon>Papilionoideae</taxon>
        <taxon>50 kb inversion clade</taxon>
        <taxon>NPAAA clade</taxon>
        <taxon>indigoferoid/millettioid clade</taxon>
        <taxon>Phaseoleae</taxon>
        <taxon>Vigna</taxon>
    </lineage>
</organism>
<proteinExistence type="predicted"/>